<dbReference type="SMART" id="SM00456">
    <property type="entry name" value="WW"/>
    <property type="match status" value="4"/>
</dbReference>
<dbReference type="GO" id="GO:0043161">
    <property type="term" value="P:proteasome-mediated ubiquitin-dependent protein catabolic process"/>
    <property type="evidence" value="ECO:0007669"/>
    <property type="project" value="TreeGrafter"/>
</dbReference>
<name>A0A8C8G9M5_ONCTS</name>
<dbReference type="FunFam" id="3.90.1750.10:FF:000002">
    <property type="entry name" value="E3 ubiquitin-protein ligase"/>
    <property type="match status" value="1"/>
</dbReference>
<dbReference type="UniPathway" id="UPA00143"/>
<dbReference type="Gene3D" id="3.30.2410.10">
    <property type="entry name" value="Hect, E3 ligase catalytic domain"/>
    <property type="match status" value="1"/>
</dbReference>
<comment type="pathway">
    <text evidence="3 9">Protein modification; protein ubiquitination.</text>
</comment>
<dbReference type="SMART" id="SM00239">
    <property type="entry name" value="C2"/>
    <property type="match status" value="1"/>
</dbReference>
<dbReference type="SUPFAM" id="SSF49562">
    <property type="entry name" value="C2 domain (Calcium/lipid-binding domain, CaLB)"/>
    <property type="match status" value="1"/>
</dbReference>
<keyword evidence="5" id="KW-0677">Repeat</keyword>
<dbReference type="SUPFAM" id="SSF51045">
    <property type="entry name" value="WW domain"/>
    <property type="match status" value="4"/>
</dbReference>
<dbReference type="PROSITE" id="PS50237">
    <property type="entry name" value="HECT"/>
    <property type="match status" value="1"/>
</dbReference>
<feature type="domain" description="C2" evidence="13">
    <location>
        <begin position="1"/>
        <end position="100"/>
    </location>
</feature>
<organism evidence="16 17">
    <name type="scientific">Oncorhynchus tshawytscha</name>
    <name type="common">Chinook salmon</name>
    <name type="synonym">Salmo tshawytscha</name>
    <dbReference type="NCBI Taxonomy" id="74940"/>
    <lineage>
        <taxon>Eukaryota</taxon>
        <taxon>Metazoa</taxon>
        <taxon>Chordata</taxon>
        <taxon>Craniata</taxon>
        <taxon>Vertebrata</taxon>
        <taxon>Euteleostomi</taxon>
        <taxon>Actinopterygii</taxon>
        <taxon>Neopterygii</taxon>
        <taxon>Teleostei</taxon>
        <taxon>Protacanthopterygii</taxon>
        <taxon>Salmoniformes</taxon>
        <taxon>Salmonidae</taxon>
        <taxon>Salmoninae</taxon>
        <taxon>Oncorhynchus</taxon>
    </lineage>
</organism>
<comment type="subcellular location">
    <subcellularLocation>
        <location evidence="2">Nucleus</location>
    </subcellularLocation>
</comment>
<keyword evidence="4 9" id="KW-0808">Transferase</keyword>
<dbReference type="SUPFAM" id="SSF56204">
    <property type="entry name" value="Hect, E3 ligase catalytic domain"/>
    <property type="match status" value="1"/>
</dbReference>
<evidence type="ECO:0000256" key="3">
    <source>
        <dbReference type="ARBA" id="ARBA00004906"/>
    </source>
</evidence>
<dbReference type="FunFam" id="2.20.70.10:FF:000005">
    <property type="entry name" value="E3 ubiquitin-protein ligase"/>
    <property type="match status" value="1"/>
</dbReference>
<dbReference type="Pfam" id="PF00632">
    <property type="entry name" value="HECT"/>
    <property type="match status" value="1"/>
</dbReference>
<gene>
    <name evidence="16" type="primary">LOC112255025</name>
</gene>
<dbReference type="Ensembl" id="ENSOTST00005051176.2">
    <property type="protein sequence ID" value="ENSOTSP00005047099.1"/>
    <property type="gene ID" value="ENSOTSG00005016301.2"/>
</dbReference>
<evidence type="ECO:0000256" key="9">
    <source>
        <dbReference type="PIRNR" id="PIRNR001569"/>
    </source>
</evidence>
<dbReference type="PROSITE" id="PS50020">
    <property type="entry name" value="WW_DOMAIN_2"/>
    <property type="match status" value="4"/>
</dbReference>
<feature type="domain" description="HECT" evidence="15">
    <location>
        <begin position="396"/>
        <end position="730"/>
    </location>
</feature>
<dbReference type="CDD" id="cd00078">
    <property type="entry name" value="HECTc"/>
    <property type="match status" value="1"/>
</dbReference>
<evidence type="ECO:0000256" key="12">
    <source>
        <dbReference type="SAM" id="MobiDB-lite"/>
    </source>
</evidence>
<dbReference type="PROSITE" id="PS01159">
    <property type="entry name" value="WW_DOMAIN_1"/>
    <property type="match status" value="4"/>
</dbReference>
<dbReference type="FunFam" id="3.30.2160.10:FF:000003">
    <property type="entry name" value="E3 ubiquitin-protein ligase"/>
    <property type="match status" value="1"/>
</dbReference>
<reference evidence="16" key="2">
    <citation type="submission" date="2025-09" db="UniProtKB">
        <authorList>
            <consortium name="Ensembl"/>
        </authorList>
    </citation>
    <scope>IDENTIFICATION</scope>
</reference>
<feature type="region of interest" description="Disordered" evidence="12">
    <location>
        <begin position="120"/>
        <end position="166"/>
    </location>
</feature>
<accession>A0A8C8G9M5</accession>
<feature type="domain" description="WW" evidence="14">
    <location>
        <begin position="265"/>
        <end position="298"/>
    </location>
</feature>
<dbReference type="GO" id="GO:0005634">
    <property type="term" value="C:nucleus"/>
    <property type="evidence" value="ECO:0007669"/>
    <property type="project" value="UniProtKB-SubCell"/>
</dbReference>
<evidence type="ECO:0000259" key="14">
    <source>
        <dbReference type="PROSITE" id="PS50020"/>
    </source>
</evidence>
<evidence type="ECO:0000256" key="4">
    <source>
        <dbReference type="ARBA" id="ARBA00022679"/>
    </source>
</evidence>
<dbReference type="Gene3D" id="2.60.40.150">
    <property type="entry name" value="C2 domain"/>
    <property type="match status" value="1"/>
</dbReference>
<evidence type="ECO:0000313" key="16">
    <source>
        <dbReference type="Ensembl" id="ENSOTSP00005047099.1"/>
    </source>
</evidence>
<evidence type="ECO:0000256" key="5">
    <source>
        <dbReference type="ARBA" id="ARBA00022737"/>
    </source>
</evidence>
<dbReference type="InterPro" id="IPR036020">
    <property type="entry name" value="WW_dom_sf"/>
</dbReference>
<evidence type="ECO:0000259" key="15">
    <source>
        <dbReference type="PROSITE" id="PS50237"/>
    </source>
</evidence>
<keyword evidence="17" id="KW-1185">Reference proteome</keyword>
<evidence type="ECO:0000256" key="6">
    <source>
        <dbReference type="ARBA" id="ARBA00022786"/>
    </source>
</evidence>
<evidence type="ECO:0000256" key="7">
    <source>
        <dbReference type="ARBA" id="ARBA00022843"/>
    </source>
</evidence>
<keyword evidence="7" id="KW-0832">Ubl conjugation</keyword>
<evidence type="ECO:0000313" key="17">
    <source>
        <dbReference type="Proteomes" id="UP000694402"/>
    </source>
</evidence>
<dbReference type="InterPro" id="IPR000569">
    <property type="entry name" value="HECT_dom"/>
</dbReference>
<feature type="domain" description="WW" evidence="14">
    <location>
        <begin position="305"/>
        <end position="338"/>
    </location>
</feature>
<feature type="domain" description="WW" evidence="14">
    <location>
        <begin position="154"/>
        <end position="187"/>
    </location>
</feature>
<evidence type="ECO:0000256" key="8">
    <source>
        <dbReference type="ARBA" id="ARBA00023242"/>
    </source>
</evidence>
<dbReference type="GO" id="GO:0005737">
    <property type="term" value="C:cytoplasm"/>
    <property type="evidence" value="ECO:0007669"/>
    <property type="project" value="UniProtKB-ARBA"/>
</dbReference>
<evidence type="ECO:0000259" key="13">
    <source>
        <dbReference type="PROSITE" id="PS50004"/>
    </source>
</evidence>
<sequence length="730" mass="85659">MKAQLQVTVLSAKLKENKKNWFGPSPYVEVAVDDQSKKTEKCNNTHTPKWKQSLTVIVTPFSKLIFRVWSHQTLKADFLLGVATLDMSETLKSNDMKRDRDTSPSSDSTEDWVIIPSGHEINCTVSPAPSPGGSKSTRPPRPARPPPPTPRRPAASPGGWEQRVDQNGRMYYVDHIEKRTSWNRPDSLPSGWERRVDPMGRVYFVDHISRTTTWQRPTQESVRNFEEWQHQRSQLQGAMQQFNQRFIFGVRHWLPAANKEFDPLGPLPHGWEKRTDTNGRVYFVHHTSRMTQWEDPRTQGLLNDKPLPEGWEMRFTVDGIPYFVDHNRRTTTYIDPRTGKSSLENGPQITYVRDFKAKVQYFRFWCQQLSMPQHIKITVTRKTLFEDSFQQIMSFHPQDLRRRLWIIFPGEEGLDYGGVAREWFFLLSHEVLNPMYCLFEYAGKDNYCLQINPASYINPDHLKYFKFIGRFIAMSLFHGKFIDTGFSLPFYKRILNKPLALKDLESIDTEFYNSLIWIKDNNLEECGLEMFFSVDKEILGEVTTHELKPDGGNVLVTEENKEEYIRLVAEWRLSRGVEEQTQAFFEGFNEVLPQQYLQYFDAKELEVMLCGMQEIDLVDWQRHTIYRHYARSSKQILWFWQFVKEMDNEKRMRLLQFVTGTCRLPMGGFADLMGSNGPQKFCIEKVGKENWLPRSHTCFNRLDLPPYKSYEQLKEKLMFAIEETEGFGQE</sequence>
<dbReference type="CDD" id="cd00201">
    <property type="entry name" value="WW"/>
    <property type="match status" value="4"/>
</dbReference>
<keyword evidence="6 9" id="KW-0833">Ubl conjugation pathway</keyword>
<dbReference type="AlphaFoldDB" id="A0A8C8G9M5"/>
<dbReference type="FunFam" id="2.20.70.10:FF:000063">
    <property type="entry name" value="E3 ubiquitin-protein ligase NEDD4"/>
    <property type="match status" value="1"/>
</dbReference>
<dbReference type="GO" id="GO:0061630">
    <property type="term" value="F:ubiquitin protein ligase activity"/>
    <property type="evidence" value="ECO:0007669"/>
    <property type="project" value="UniProtKB-EC"/>
</dbReference>
<dbReference type="Proteomes" id="UP000694402">
    <property type="component" value="Unassembled WGS sequence"/>
</dbReference>
<dbReference type="GO" id="GO:0035519">
    <property type="term" value="P:protein K29-linked ubiquitination"/>
    <property type="evidence" value="ECO:0007669"/>
    <property type="project" value="TreeGrafter"/>
</dbReference>
<dbReference type="Gene3D" id="3.30.2160.10">
    <property type="entry name" value="Hect, E3 ligase catalytic domain"/>
    <property type="match status" value="1"/>
</dbReference>
<dbReference type="PROSITE" id="PS50004">
    <property type="entry name" value="C2"/>
    <property type="match status" value="1"/>
</dbReference>
<feature type="domain" description="WW" evidence="14">
    <location>
        <begin position="186"/>
        <end position="219"/>
    </location>
</feature>
<dbReference type="GO" id="GO:0070936">
    <property type="term" value="P:protein K48-linked ubiquitination"/>
    <property type="evidence" value="ECO:0007669"/>
    <property type="project" value="TreeGrafter"/>
</dbReference>
<feature type="active site" description="Glycyl thioester intermediate" evidence="10 11">
    <location>
        <position position="698"/>
    </location>
</feature>
<proteinExistence type="predicted"/>
<dbReference type="InterPro" id="IPR050409">
    <property type="entry name" value="E3_ubiq-protein_ligase"/>
</dbReference>
<dbReference type="GO" id="GO:0070534">
    <property type="term" value="P:protein K63-linked ubiquitination"/>
    <property type="evidence" value="ECO:0007669"/>
    <property type="project" value="TreeGrafter"/>
</dbReference>
<dbReference type="EC" id="2.3.2.26" evidence="9"/>
<dbReference type="Pfam" id="PF00397">
    <property type="entry name" value="WW"/>
    <property type="match status" value="4"/>
</dbReference>
<dbReference type="Gene3D" id="3.90.1750.10">
    <property type="entry name" value="Hect, E3 ligase catalytic domains"/>
    <property type="match status" value="1"/>
</dbReference>
<dbReference type="FunFam" id="3.30.2410.10:FF:000002">
    <property type="entry name" value="E3 ubiquitin-protein ligase HECW2"/>
    <property type="match status" value="1"/>
</dbReference>
<dbReference type="FunFam" id="2.20.70.10:FF:000009">
    <property type="entry name" value="E3 ubiquitin-protein ligase"/>
    <property type="match status" value="1"/>
</dbReference>
<dbReference type="InterPro" id="IPR035983">
    <property type="entry name" value="Hect_E3_ubiquitin_ligase"/>
</dbReference>
<dbReference type="CDD" id="cd04021">
    <property type="entry name" value="C2_E3_ubiquitin_ligase"/>
    <property type="match status" value="1"/>
</dbReference>
<protein>
    <recommendedName>
        <fullName evidence="9">E3 ubiquitin-protein ligase</fullName>
        <ecNumber evidence="9">2.3.2.26</ecNumber>
    </recommendedName>
</protein>
<dbReference type="InterPro" id="IPR000008">
    <property type="entry name" value="C2_dom"/>
</dbReference>
<dbReference type="GeneTree" id="ENSGT00940000157014"/>
<reference evidence="16" key="1">
    <citation type="submission" date="2025-08" db="UniProtKB">
        <authorList>
            <consortium name="Ensembl"/>
        </authorList>
    </citation>
    <scope>IDENTIFICATION</scope>
</reference>
<evidence type="ECO:0000256" key="10">
    <source>
        <dbReference type="PIRSR" id="PIRSR001569-1"/>
    </source>
</evidence>
<dbReference type="InterPro" id="IPR001202">
    <property type="entry name" value="WW_dom"/>
</dbReference>
<comment type="catalytic activity">
    <reaction evidence="1 9">
        <text>S-ubiquitinyl-[E2 ubiquitin-conjugating enzyme]-L-cysteine + [acceptor protein]-L-lysine = [E2 ubiquitin-conjugating enzyme]-L-cysteine + N(6)-ubiquitinyl-[acceptor protein]-L-lysine.</text>
        <dbReference type="EC" id="2.3.2.26"/>
    </reaction>
</comment>
<evidence type="ECO:0000256" key="2">
    <source>
        <dbReference type="ARBA" id="ARBA00004123"/>
    </source>
</evidence>
<dbReference type="PANTHER" id="PTHR11254">
    <property type="entry name" value="HECT DOMAIN UBIQUITIN-PROTEIN LIGASE"/>
    <property type="match status" value="1"/>
</dbReference>
<dbReference type="Gene3D" id="2.20.70.10">
    <property type="match status" value="3"/>
</dbReference>
<dbReference type="PIRSF" id="PIRSF001569">
    <property type="entry name" value="E3_ub_ligase_SMURF1"/>
    <property type="match status" value="1"/>
</dbReference>
<dbReference type="SMART" id="SM00119">
    <property type="entry name" value="HECTc"/>
    <property type="match status" value="1"/>
</dbReference>
<dbReference type="InterPro" id="IPR024928">
    <property type="entry name" value="E3_ub_ligase_SMURF1"/>
</dbReference>
<evidence type="ECO:0000256" key="11">
    <source>
        <dbReference type="PROSITE-ProRule" id="PRU00104"/>
    </source>
</evidence>
<evidence type="ECO:0000256" key="1">
    <source>
        <dbReference type="ARBA" id="ARBA00000885"/>
    </source>
</evidence>
<dbReference type="InterPro" id="IPR035892">
    <property type="entry name" value="C2_domain_sf"/>
</dbReference>
<keyword evidence="8" id="KW-0539">Nucleus</keyword>
<feature type="compositionally biased region" description="Pro residues" evidence="12">
    <location>
        <begin position="139"/>
        <end position="151"/>
    </location>
</feature>
<dbReference type="PANTHER" id="PTHR11254:SF66">
    <property type="entry name" value="E3 UBIQUITIN-PROTEIN LIGASE ITCHY HOMOLOG"/>
    <property type="match status" value="1"/>
</dbReference>
<dbReference type="Pfam" id="PF00168">
    <property type="entry name" value="C2"/>
    <property type="match status" value="1"/>
</dbReference>